<reference evidence="7" key="1">
    <citation type="submission" date="2021-11" db="EMBL/GenBank/DDBJ databases">
        <authorList>
            <person name="Rodrigo-Torres L."/>
            <person name="Arahal R. D."/>
            <person name="Lucena T."/>
        </authorList>
    </citation>
    <scope>NUCLEOTIDE SEQUENCE</scope>
    <source>
        <strain evidence="7">CECT 7929</strain>
    </source>
</reference>
<dbReference type="EMBL" id="CAKLDI010000001">
    <property type="protein sequence ID" value="CAH0532834.1"/>
    <property type="molecule type" value="Genomic_DNA"/>
</dbReference>
<feature type="transmembrane region" description="Helical" evidence="5">
    <location>
        <begin position="449"/>
        <end position="474"/>
    </location>
</feature>
<evidence type="ECO:0000256" key="5">
    <source>
        <dbReference type="RuleBase" id="RU363032"/>
    </source>
</evidence>
<comment type="caution">
    <text evidence="7">The sequence shown here is derived from an EMBL/GenBank/DDBJ whole genome shotgun (WGS) entry which is preliminary data.</text>
</comment>
<feature type="transmembrane region" description="Helical" evidence="5">
    <location>
        <begin position="710"/>
        <end position="731"/>
    </location>
</feature>
<evidence type="ECO:0000256" key="2">
    <source>
        <dbReference type="ARBA" id="ARBA00022692"/>
    </source>
</evidence>
<evidence type="ECO:0000256" key="4">
    <source>
        <dbReference type="ARBA" id="ARBA00023136"/>
    </source>
</evidence>
<dbReference type="PANTHER" id="PTHR42727:SF1">
    <property type="entry name" value="PHOSPHATE TRANSPORT SYSTEM PERMEASE"/>
    <property type="match status" value="1"/>
</dbReference>
<gene>
    <name evidence="7" type="ORF">VST7929_00681</name>
</gene>
<feature type="domain" description="ABC transmembrane type-1" evidence="6">
    <location>
        <begin position="443"/>
        <end position="731"/>
    </location>
</feature>
<dbReference type="CDD" id="cd06261">
    <property type="entry name" value="TM_PBP2"/>
    <property type="match status" value="1"/>
</dbReference>
<feature type="transmembrane region" description="Helical" evidence="5">
    <location>
        <begin position="486"/>
        <end position="507"/>
    </location>
</feature>
<keyword evidence="5" id="KW-0813">Transport</keyword>
<sequence length="745" mass="82831">MASTGAELLQGDRLRRIKDKLATACVTAGGMLVLCTLMLIFGYLLYVIAPLFRGANITLQQQVAAPMVVDYASWDENAKQGWVFNHQGEVMRVDLSAAHFAQPLARAHLNQAAQGNRYFSATEHAYPLYGYSDAQGELQLFTLLWQNQKIEMRPLPKVQLPISQLTHFTMALRETDVVHQFILTVVASNATSLVVRSGLFDSELDTVAWDSSLQMPLSDAPIGLHVNYTGEQIDVLSADQLLRIDPHLKLIQQVSFAEVPKLLFAQNKPAQYSPTPVNLPPAIGMQLLAGESSILIRHQDGTISQWFELVHDGHRQLHLIRQFKMDAAVQGIVAEPYRKSFAAVDGKELALFYTTSPKALMSTSLWDLGAFEQGVFSHNGQQLWLLGAQQWQLLSVYNPHPEISFSALWQEVWYEHYPKPDYVWQSTAADDIYEPKISLVPVIFGTLKAAFYALLFAVPIALAGAIYTAFYMSAPMRRVVKPAIEMMEALPTVILGFLAGLWLAPLIERNLPAVLLLLVLFPLSVLVTGFLWHRLPSRWRNQMPSGLDAIVLLPVLIAVAALAFALSPWLEQLCFGGDMRVYLTDHWGIGFNQRNALVVGIAMGFAVIPTIFTIAEDAIFSVPRHLVHGSLALGATPWQTLVRVVLLTASPGIFSAVMMGLGRAVGETMIVLMATGNTPIMEWNVFEGLRTLSANIAIEMPESEVGSSHYRVLFLSAFVLFMFTFLFNTLAELVRQHLRKKYSNM</sequence>
<comment type="subcellular location">
    <subcellularLocation>
        <location evidence="1 5">Cell membrane</location>
        <topology evidence="1 5">Multi-pass membrane protein</topology>
    </subcellularLocation>
</comment>
<keyword evidence="2 5" id="KW-0812">Transmembrane</keyword>
<comment type="similarity">
    <text evidence="5">Belongs to the binding-protein-dependent transport system permease family.</text>
</comment>
<keyword evidence="3 5" id="KW-1133">Transmembrane helix</keyword>
<dbReference type="Proteomes" id="UP000838672">
    <property type="component" value="Unassembled WGS sequence"/>
</dbReference>
<dbReference type="Pfam" id="PF00528">
    <property type="entry name" value="BPD_transp_1"/>
    <property type="match status" value="1"/>
</dbReference>
<feature type="transmembrane region" description="Helical" evidence="5">
    <location>
        <begin position="641"/>
        <end position="661"/>
    </location>
</feature>
<name>A0ABM8ZRA1_9VIBR</name>
<protein>
    <recommendedName>
        <fullName evidence="6">ABC transmembrane type-1 domain-containing protein</fullName>
    </recommendedName>
</protein>
<organism evidence="7 8">
    <name type="scientific">Vibrio stylophorae</name>
    <dbReference type="NCBI Taxonomy" id="659351"/>
    <lineage>
        <taxon>Bacteria</taxon>
        <taxon>Pseudomonadati</taxon>
        <taxon>Pseudomonadota</taxon>
        <taxon>Gammaproteobacteria</taxon>
        <taxon>Vibrionales</taxon>
        <taxon>Vibrionaceae</taxon>
        <taxon>Vibrio</taxon>
    </lineage>
</organism>
<proteinExistence type="inferred from homology"/>
<evidence type="ECO:0000313" key="8">
    <source>
        <dbReference type="Proteomes" id="UP000838672"/>
    </source>
</evidence>
<dbReference type="SUPFAM" id="SSF161098">
    <property type="entry name" value="MetI-like"/>
    <property type="match status" value="2"/>
</dbReference>
<feature type="transmembrane region" description="Helical" evidence="5">
    <location>
        <begin position="513"/>
        <end position="535"/>
    </location>
</feature>
<feature type="transmembrane region" description="Helical" evidence="5">
    <location>
        <begin position="21"/>
        <end position="46"/>
    </location>
</feature>
<evidence type="ECO:0000256" key="1">
    <source>
        <dbReference type="ARBA" id="ARBA00004651"/>
    </source>
</evidence>
<dbReference type="InterPro" id="IPR000515">
    <property type="entry name" value="MetI-like"/>
</dbReference>
<evidence type="ECO:0000313" key="7">
    <source>
        <dbReference type="EMBL" id="CAH0532834.1"/>
    </source>
</evidence>
<evidence type="ECO:0000259" key="6">
    <source>
        <dbReference type="PROSITE" id="PS50928"/>
    </source>
</evidence>
<dbReference type="PROSITE" id="PS50928">
    <property type="entry name" value="ABC_TM1"/>
    <property type="match status" value="1"/>
</dbReference>
<evidence type="ECO:0000256" key="3">
    <source>
        <dbReference type="ARBA" id="ARBA00022989"/>
    </source>
</evidence>
<feature type="transmembrane region" description="Helical" evidence="5">
    <location>
        <begin position="596"/>
        <end position="620"/>
    </location>
</feature>
<dbReference type="PANTHER" id="PTHR42727">
    <property type="entry name" value="PHOSPHATE TRANSPORT SYSTEM PERMEASE PROTEIN"/>
    <property type="match status" value="1"/>
</dbReference>
<dbReference type="Gene3D" id="1.10.3720.10">
    <property type="entry name" value="MetI-like"/>
    <property type="match status" value="1"/>
</dbReference>
<keyword evidence="8" id="KW-1185">Reference proteome</keyword>
<keyword evidence="4 5" id="KW-0472">Membrane</keyword>
<dbReference type="InterPro" id="IPR035906">
    <property type="entry name" value="MetI-like_sf"/>
</dbReference>
<dbReference type="RefSeq" id="WP_237464898.1">
    <property type="nucleotide sequence ID" value="NZ_CAKLDI010000001.1"/>
</dbReference>
<accession>A0ABM8ZRA1</accession>
<feature type="transmembrane region" description="Helical" evidence="5">
    <location>
        <begin position="547"/>
        <end position="570"/>
    </location>
</feature>